<dbReference type="Gramene" id="ERN04553">
    <property type="protein sequence ID" value="ERN04553"/>
    <property type="gene ID" value="AMTR_s00081p00178150"/>
</dbReference>
<sequence length="78" mass="9116">MEELQARVASLSSHRDSNWEVLHQRLRELEQQDFDSAAITDLATSTSQEISRLREENRVMLRCAKELKVIIEESLDLF</sequence>
<dbReference type="EMBL" id="KI394223">
    <property type="protein sequence ID" value="ERN04553.1"/>
    <property type="molecule type" value="Genomic_DNA"/>
</dbReference>
<name>W1P9E7_AMBTC</name>
<evidence type="ECO:0000313" key="2">
    <source>
        <dbReference type="Proteomes" id="UP000017836"/>
    </source>
</evidence>
<gene>
    <name evidence="1" type="ORF">AMTR_s00081p00178150</name>
</gene>
<evidence type="ECO:0000313" key="1">
    <source>
        <dbReference type="EMBL" id="ERN04553.1"/>
    </source>
</evidence>
<proteinExistence type="predicted"/>
<keyword evidence="2" id="KW-1185">Reference proteome</keyword>
<reference evidence="2" key="1">
    <citation type="journal article" date="2013" name="Science">
        <title>The Amborella genome and the evolution of flowering plants.</title>
        <authorList>
            <consortium name="Amborella Genome Project"/>
        </authorList>
    </citation>
    <scope>NUCLEOTIDE SEQUENCE [LARGE SCALE GENOMIC DNA]</scope>
</reference>
<organism evidence="1 2">
    <name type="scientific">Amborella trichopoda</name>
    <dbReference type="NCBI Taxonomy" id="13333"/>
    <lineage>
        <taxon>Eukaryota</taxon>
        <taxon>Viridiplantae</taxon>
        <taxon>Streptophyta</taxon>
        <taxon>Embryophyta</taxon>
        <taxon>Tracheophyta</taxon>
        <taxon>Spermatophyta</taxon>
        <taxon>Magnoliopsida</taxon>
        <taxon>Amborellales</taxon>
        <taxon>Amborellaceae</taxon>
        <taxon>Amborella</taxon>
    </lineage>
</organism>
<protein>
    <submittedName>
        <fullName evidence="1">Uncharacterized protein</fullName>
    </submittedName>
</protein>
<accession>W1P9E7</accession>
<dbReference type="AlphaFoldDB" id="W1P9E7"/>
<dbReference type="Proteomes" id="UP000017836">
    <property type="component" value="Unassembled WGS sequence"/>
</dbReference>
<dbReference type="HOGENOM" id="CLU_190948_0_0_1"/>